<dbReference type="AlphaFoldDB" id="A0A8H4W2B0"/>
<keyword evidence="2" id="KW-1185">Reference proteome</keyword>
<dbReference type="Gene3D" id="1.20.5.340">
    <property type="match status" value="1"/>
</dbReference>
<comment type="caution">
    <text evidence="1">The sequence shown here is derived from an EMBL/GenBank/DDBJ whole genome shotgun (WGS) entry which is preliminary data.</text>
</comment>
<proteinExistence type="predicted"/>
<dbReference type="Pfam" id="PF23397">
    <property type="entry name" value="DUF7104"/>
    <property type="match status" value="3"/>
</dbReference>
<evidence type="ECO:0000313" key="2">
    <source>
        <dbReference type="Proteomes" id="UP000566819"/>
    </source>
</evidence>
<accession>A0A8H4W2B0</accession>
<dbReference type="EMBL" id="JAAMPI010000480">
    <property type="protein sequence ID" value="KAF4631077.1"/>
    <property type="molecule type" value="Genomic_DNA"/>
</dbReference>
<dbReference type="OrthoDB" id="7464126at2759"/>
<dbReference type="InterPro" id="IPR055530">
    <property type="entry name" value="DUF7104"/>
</dbReference>
<dbReference type="Proteomes" id="UP000566819">
    <property type="component" value="Unassembled WGS sequence"/>
</dbReference>
<organism evidence="1 2">
    <name type="scientific">Cudoniella acicularis</name>
    <dbReference type="NCBI Taxonomy" id="354080"/>
    <lineage>
        <taxon>Eukaryota</taxon>
        <taxon>Fungi</taxon>
        <taxon>Dikarya</taxon>
        <taxon>Ascomycota</taxon>
        <taxon>Pezizomycotina</taxon>
        <taxon>Leotiomycetes</taxon>
        <taxon>Helotiales</taxon>
        <taxon>Tricladiaceae</taxon>
        <taxon>Cudoniella</taxon>
    </lineage>
</organism>
<sequence>MYHTRESTVPNDKVYTLLNQIRDNVRIKEEDMVQVAMSFGKGIITLLLGLKRDRVLVTKEVVKAVARNRNSGKEVMALLLDQRGDEVQITEEVAKAAATNEMVLALLLDRRGGEVR</sequence>
<evidence type="ECO:0000313" key="1">
    <source>
        <dbReference type="EMBL" id="KAF4631077.1"/>
    </source>
</evidence>
<name>A0A8H4W2B0_9HELO</name>
<gene>
    <name evidence="1" type="ORF">G7Y89_g7057</name>
</gene>
<reference evidence="1 2" key="1">
    <citation type="submission" date="2020-03" db="EMBL/GenBank/DDBJ databases">
        <title>Draft Genome Sequence of Cudoniella acicularis.</title>
        <authorList>
            <person name="Buettner E."/>
            <person name="Kellner H."/>
        </authorList>
    </citation>
    <scope>NUCLEOTIDE SEQUENCE [LARGE SCALE GENOMIC DNA]</scope>
    <source>
        <strain evidence="1 2">DSM 108380</strain>
    </source>
</reference>
<protein>
    <submittedName>
        <fullName evidence="1">Uncharacterized protein</fullName>
    </submittedName>
</protein>